<evidence type="ECO:0000313" key="3">
    <source>
        <dbReference type="EMBL" id="EED86253.1"/>
    </source>
</evidence>
<dbReference type="eggNOG" id="KOG0920">
    <property type="taxonomic scope" value="Eukaryota"/>
</dbReference>
<feature type="region of interest" description="Disordered" evidence="1">
    <location>
        <begin position="202"/>
        <end position="231"/>
    </location>
</feature>
<dbReference type="HOGENOM" id="CLU_416577_0_0_1"/>
<feature type="compositionally biased region" description="Polar residues" evidence="1">
    <location>
        <begin position="1"/>
        <end position="12"/>
    </location>
</feature>
<name>B8LEH6_THAPS</name>
<evidence type="ECO:0000256" key="1">
    <source>
        <dbReference type="SAM" id="MobiDB-lite"/>
    </source>
</evidence>
<sequence length="659" mass="72330">MGKSMTSKAGSSSKKDSVKKCTCDHPFQCNCGNRPERPSRGHKWDPTLQQWGGKGHKQKGASGQTASVATADKITSVGNVAIKQWQKLPSKILSELCKKDGKGVPFYTSVKGRGGGDADGGAGAGGGSHRYKVIIPATNKKSNTNDNDVVLTPSLSVSNEEQAKEEAALLGLLYLFPKLPHERTLPEPYRATFLAALKNTQGGGGAGDVEKSGEKTSGNSKSDSKSTIPTSFPAAATANTQLTANLPSFHKASTITSTPILTKAQMNEVRKQHQREVQGRIRKHEAIRNANKPMEVFMSATFRRRIERLLTGDGSNMEDDDRDDDEEVLDENGGDDDEDVVKSYVMQRLIHEGFTSSQVRKAYKAVYPNSNASIDENQDDQLMDKAYEEILQYLCIHLKEDQLPLGFDPRGGTLDVVRPVSKKFGEIGSGVGGTNNNGKDKDGGAANDEGYDANIVQFANQFGLDPKEAIAVLSFEGKHEGVPLSSLPQTKEFQRQYKLWNALMETVSLPVERMCFFCNVSDEMSDEERERNEEASANECEALEAIFDSEEFSIKRLESTTTISIDLPFGDCTLFLEVHYSQGSYPDLLPMVFLTTGNATQATKYRFGGNLHLKMIRFLSEITPGQECIFELFGYVQSLLQEEEEQSSLDNTSALLAKF</sequence>
<dbReference type="Gene3D" id="3.10.110.10">
    <property type="entry name" value="Ubiquitin Conjugating Enzyme"/>
    <property type="match status" value="1"/>
</dbReference>
<dbReference type="PROSITE" id="PS50908">
    <property type="entry name" value="RWD"/>
    <property type="match status" value="1"/>
</dbReference>
<dbReference type="AlphaFoldDB" id="B8LEH6"/>
<feature type="compositionally biased region" description="Acidic residues" evidence="1">
    <location>
        <begin position="316"/>
        <end position="338"/>
    </location>
</feature>
<feature type="compositionally biased region" description="Basic and acidic residues" evidence="1">
    <location>
        <begin position="34"/>
        <end position="45"/>
    </location>
</feature>
<dbReference type="InterPro" id="IPR016135">
    <property type="entry name" value="UBQ-conjugating_enzyme/RWD"/>
</dbReference>
<feature type="compositionally biased region" description="Basic and acidic residues" evidence="1">
    <location>
        <begin position="13"/>
        <end position="23"/>
    </location>
</feature>
<accession>B8LEH6</accession>
<gene>
    <name evidence="3" type="ORF">THAPSDRAFT_bd875</name>
</gene>
<dbReference type="CDD" id="cd11605">
    <property type="entry name" value="RWD_DRWD_ELF-like"/>
    <property type="match status" value="1"/>
</dbReference>
<dbReference type="InParanoid" id="B8LEH6"/>
<feature type="compositionally biased region" description="Polar residues" evidence="1">
    <location>
        <begin position="215"/>
        <end position="230"/>
    </location>
</feature>
<feature type="region of interest" description="Disordered" evidence="1">
    <location>
        <begin position="311"/>
        <end position="338"/>
    </location>
</feature>
<protein>
    <recommendedName>
        <fullName evidence="2">RWD domain-containing protein</fullName>
    </recommendedName>
</protein>
<organism evidence="3 4">
    <name type="scientific">Thalassiosira pseudonana</name>
    <name type="common">Marine diatom</name>
    <name type="synonym">Cyclotella nana</name>
    <dbReference type="NCBI Taxonomy" id="35128"/>
    <lineage>
        <taxon>Eukaryota</taxon>
        <taxon>Sar</taxon>
        <taxon>Stramenopiles</taxon>
        <taxon>Ochrophyta</taxon>
        <taxon>Bacillariophyta</taxon>
        <taxon>Coscinodiscophyceae</taxon>
        <taxon>Thalassiosirophycidae</taxon>
        <taxon>Thalassiosirales</taxon>
        <taxon>Thalassiosiraceae</taxon>
        <taxon>Thalassiosira</taxon>
    </lineage>
</organism>
<reference evidence="3 4" key="2">
    <citation type="journal article" date="2008" name="Nature">
        <title>The Phaeodactylum genome reveals the evolutionary history of diatom genomes.</title>
        <authorList>
            <person name="Bowler C."/>
            <person name="Allen A.E."/>
            <person name="Badger J.H."/>
            <person name="Grimwood J."/>
            <person name="Jabbari K."/>
            <person name="Kuo A."/>
            <person name="Maheswari U."/>
            <person name="Martens C."/>
            <person name="Maumus F."/>
            <person name="Otillar R.P."/>
            <person name="Rayko E."/>
            <person name="Salamov A."/>
            <person name="Vandepoele K."/>
            <person name="Beszteri B."/>
            <person name="Gruber A."/>
            <person name="Heijde M."/>
            <person name="Katinka M."/>
            <person name="Mock T."/>
            <person name="Valentin K."/>
            <person name="Verret F."/>
            <person name="Berges J.A."/>
            <person name="Brownlee C."/>
            <person name="Cadoret J.P."/>
            <person name="Chiovitti A."/>
            <person name="Choi C.J."/>
            <person name="Coesel S."/>
            <person name="De Martino A."/>
            <person name="Detter J.C."/>
            <person name="Durkin C."/>
            <person name="Falciatore A."/>
            <person name="Fournet J."/>
            <person name="Haruta M."/>
            <person name="Huysman M.J."/>
            <person name="Jenkins B.D."/>
            <person name="Jiroutova K."/>
            <person name="Jorgensen R.E."/>
            <person name="Joubert Y."/>
            <person name="Kaplan A."/>
            <person name="Kroger N."/>
            <person name="Kroth P.G."/>
            <person name="La Roche J."/>
            <person name="Lindquist E."/>
            <person name="Lommer M."/>
            <person name="Martin-Jezequel V."/>
            <person name="Lopez P.J."/>
            <person name="Lucas S."/>
            <person name="Mangogna M."/>
            <person name="McGinnis K."/>
            <person name="Medlin L.K."/>
            <person name="Montsant A."/>
            <person name="Oudot-Le Secq M.P."/>
            <person name="Napoli C."/>
            <person name="Obornik M."/>
            <person name="Parker M.S."/>
            <person name="Petit J.L."/>
            <person name="Porcel B.M."/>
            <person name="Poulsen N."/>
            <person name="Robison M."/>
            <person name="Rychlewski L."/>
            <person name="Rynearson T.A."/>
            <person name="Schmutz J."/>
            <person name="Shapiro H."/>
            <person name="Siaut M."/>
            <person name="Stanley M."/>
            <person name="Sussman M.R."/>
            <person name="Taylor A.R."/>
            <person name="Vardi A."/>
            <person name="von Dassow P."/>
            <person name="Vyverman W."/>
            <person name="Willis A."/>
            <person name="Wyrwicz L.S."/>
            <person name="Rokhsar D.S."/>
            <person name="Weissenbach J."/>
            <person name="Armbrust E.V."/>
            <person name="Green B.R."/>
            <person name="Van de Peer Y."/>
            <person name="Grigoriev I.V."/>
        </authorList>
    </citation>
    <scope>NUCLEOTIDE SEQUENCE [LARGE SCALE GENOMIC DNA]</scope>
    <source>
        <strain evidence="3 4">CCMP1335</strain>
    </source>
</reference>
<dbReference type="InterPro" id="IPR006575">
    <property type="entry name" value="RWD_dom"/>
</dbReference>
<dbReference type="EMBL" id="DS999441">
    <property type="protein sequence ID" value="EED86253.1"/>
    <property type="molecule type" value="Genomic_DNA"/>
</dbReference>
<dbReference type="STRING" id="35128.B8LEH6"/>
<reference evidence="3 4" key="1">
    <citation type="journal article" date="2004" name="Science">
        <title>The genome of the diatom Thalassiosira pseudonana: ecology, evolution, and metabolism.</title>
        <authorList>
            <person name="Armbrust E.V."/>
            <person name="Berges J.A."/>
            <person name="Bowler C."/>
            <person name="Green B.R."/>
            <person name="Martinez D."/>
            <person name="Putnam N.H."/>
            <person name="Zhou S."/>
            <person name="Allen A.E."/>
            <person name="Apt K.E."/>
            <person name="Bechner M."/>
            <person name="Brzezinski M.A."/>
            <person name="Chaal B.K."/>
            <person name="Chiovitti A."/>
            <person name="Davis A.K."/>
            <person name="Demarest M.S."/>
            <person name="Detter J.C."/>
            <person name="Glavina T."/>
            <person name="Goodstein D."/>
            <person name="Hadi M.Z."/>
            <person name="Hellsten U."/>
            <person name="Hildebrand M."/>
            <person name="Jenkins B.D."/>
            <person name="Jurka J."/>
            <person name="Kapitonov V.V."/>
            <person name="Kroger N."/>
            <person name="Lau W.W."/>
            <person name="Lane T.W."/>
            <person name="Larimer F.W."/>
            <person name="Lippmeier J.C."/>
            <person name="Lucas S."/>
            <person name="Medina M."/>
            <person name="Montsant A."/>
            <person name="Obornik M."/>
            <person name="Parker M.S."/>
            <person name="Palenik B."/>
            <person name="Pazour G.J."/>
            <person name="Richardson P.M."/>
            <person name="Rynearson T.A."/>
            <person name="Saito M.A."/>
            <person name="Schwartz D.C."/>
            <person name="Thamatrakoln K."/>
            <person name="Valentin K."/>
            <person name="Vardi A."/>
            <person name="Wilkerson F.P."/>
            <person name="Rokhsar D.S."/>
        </authorList>
    </citation>
    <scope>NUCLEOTIDE SEQUENCE [LARGE SCALE GENOMIC DNA]</scope>
    <source>
        <strain evidence="3 4">CCMP1335</strain>
    </source>
</reference>
<proteinExistence type="predicted"/>
<dbReference type="RefSeq" id="XP_002297436.1">
    <property type="nucleotide sequence ID" value="XM_002297400.1"/>
</dbReference>
<evidence type="ECO:0000313" key="4">
    <source>
        <dbReference type="Proteomes" id="UP000001449"/>
    </source>
</evidence>
<dbReference type="Pfam" id="PF05773">
    <property type="entry name" value="RWD"/>
    <property type="match status" value="1"/>
</dbReference>
<dbReference type="PaxDb" id="35128-Thapsdraft875"/>
<dbReference type="KEGG" id="tps:THAPSDRAFT_bd875"/>
<dbReference type="Proteomes" id="UP000001449">
    <property type="component" value="Unassembled WGS sequence"/>
</dbReference>
<feature type="domain" description="RWD" evidence="2">
    <location>
        <begin position="538"/>
        <end position="643"/>
    </location>
</feature>
<evidence type="ECO:0000259" key="2">
    <source>
        <dbReference type="PROSITE" id="PS50908"/>
    </source>
</evidence>
<keyword evidence="4" id="KW-1185">Reference proteome</keyword>
<feature type="non-terminal residue" evidence="3">
    <location>
        <position position="659"/>
    </location>
</feature>
<dbReference type="GeneID" id="7446024"/>
<dbReference type="SUPFAM" id="SSF54495">
    <property type="entry name" value="UBC-like"/>
    <property type="match status" value="1"/>
</dbReference>
<feature type="region of interest" description="Disordered" evidence="1">
    <location>
        <begin position="1"/>
        <end position="64"/>
    </location>
</feature>